<dbReference type="AlphaFoldDB" id="A0AAP5H0F6"/>
<feature type="compositionally biased region" description="Polar residues" evidence="6">
    <location>
        <begin position="1"/>
        <end position="10"/>
    </location>
</feature>
<dbReference type="PANTHER" id="PTHR30055:SF175">
    <property type="entry name" value="HTH-TYPE TRANSCRIPTIONAL REPRESSOR KSTR2"/>
    <property type="match status" value="1"/>
</dbReference>
<dbReference type="Proteomes" id="UP001254832">
    <property type="component" value="Unassembled WGS sequence"/>
</dbReference>
<dbReference type="SUPFAM" id="SSF46689">
    <property type="entry name" value="Homeodomain-like"/>
    <property type="match status" value="1"/>
</dbReference>
<organism evidence="8 9">
    <name type="scientific">Paenibacillus amylolyticus</name>
    <dbReference type="NCBI Taxonomy" id="1451"/>
    <lineage>
        <taxon>Bacteria</taxon>
        <taxon>Bacillati</taxon>
        <taxon>Bacillota</taxon>
        <taxon>Bacilli</taxon>
        <taxon>Bacillales</taxon>
        <taxon>Paenibacillaceae</taxon>
        <taxon>Paenibacillus</taxon>
    </lineage>
</organism>
<dbReference type="Gene3D" id="1.10.10.60">
    <property type="entry name" value="Homeodomain-like"/>
    <property type="match status" value="1"/>
</dbReference>
<dbReference type="InterPro" id="IPR001647">
    <property type="entry name" value="HTH_TetR"/>
</dbReference>
<keyword evidence="2" id="KW-0805">Transcription regulation</keyword>
<keyword evidence="1" id="KW-0678">Repressor</keyword>
<dbReference type="InterPro" id="IPR050109">
    <property type="entry name" value="HTH-type_TetR-like_transc_reg"/>
</dbReference>
<dbReference type="GO" id="GO:0003700">
    <property type="term" value="F:DNA-binding transcription factor activity"/>
    <property type="evidence" value="ECO:0007669"/>
    <property type="project" value="TreeGrafter"/>
</dbReference>
<evidence type="ECO:0000259" key="7">
    <source>
        <dbReference type="PROSITE" id="PS50977"/>
    </source>
</evidence>
<dbReference type="InterPro" id="IPR023772">
    <property type="entry name" value="DNA-bd_HTH_TetR-type_CS"/>
</dbReference>
<feature type="DNA-binding region" description="H-T-H motif" evidence="5">
    <location>
        <begin position="44"/>
        <end position="63"/>
    </location>
</feature>
<dbReference type="EMBL" id="JAVDTR010000003">
    <property type="protein sequence ID" value="MDR6723055.1"/>
    <property type="molecule type" value="Genomic_DNA"/>
</dbReference>
<evidence type="ECO:0000256" key="1">
    <source>
        <dbReference type="ARBA" id="ARBA00022491"/>
    </source>
</evidence>
<evidence type="ECO:0000313" key="9">
    <source>
        <dbReference type="Proteomes" id="UP001254832"/>
    </source>
</evidence>
<evidence type="ECO:0000256" key="5">
    <source>
        <dbReference type="PROSITE-ProRule" id="PRU00335"/>
    </source>
</evidence>
<feature type="region of interest" description="Disordered" evidence="6">
    <location>
        <begin position="1"/>
        <end position="23"/>
    </location>
</feature>
<dbReference type="PROSITE" id="PS01081">
    <property type="entry name" value="HTH_TETR_1"/>
    <property type="match status" value="1"/>
</dbReference>
<keyword evidence="4" id="KW-0804">Transcription</keyword>
<evidence type="ECO:0000256" key="6">
    <source>
        <dbReference type="SAM" id="MobiDB-lite"/>
    </source>
</evidence>
<keyword evidence="3 5" id="KW-0238">DNA-binding</keyword>
<dbReference type="PANTHER" id="PTHR30055">
    <property type="entry name" value="HTH-TYPE TRANSCRIPTIONAL REGULATOR RUTR"/>
    <property type="match status" value="1"/>
</dbReference>
<evidence type="ECO:0000256" key="2">
    <source>
        <dbReference type="ARBA" id="ARBA00023015"/>
    </source>
</evidence>
<dbReference type="Pfam" id="PF00440">
    <property type="entry name" value="TetR_N"/>
    <property type="match status" value="1"/>
</dbReference>
<dbReference type="RefSeq" id="WP_310137759.1">
    <property type="nucleotide sequence ID" value="NZ_JAVDTR010000003.1"/>
</dbReference>
<proteinExistence type="predicted"/>
<name>A0AAP5H0F6_PAEAM</name>
<protein>
    <submittedName>
        <fullName evidence="8">AcrR family transcriptional regulator</fullName>
    </submittedName>
</protein>
<gene>
    <name evidence="8" type="ORF">J2W91_001507</name>
</gene>
<evidence type="ECO:0000313" key="8">
    <source>
        <dbReference type="EMBL" id="MDR6723055.1"/>
    </source>
</evidence>
<evidence type="ECO:0000256" key="3">
    <source>
        <dbReference type="ARBA" id="ARBA00023125"/>
    </source>
</evidence>
<dbReference type="PROSITE" id="PS50977">
    <property type="entry name" value="HTH_TETR_2"/>
    <property type="match status" value="1"/>
</dbReference>
<dbReference type="Gene3D" id="1.10.357.10">
    <property type="entry name" value="Tetracycline Repressor, domain 2"/>
    <property type="match status" value="1"/>
</dbReference>
<dbReference type="GO" id="GO:0000976">
    <property type="term" value="F:transcription cis-regulatory region binding"/>
    <property type="evidence" value="ECO:0007669"/>
    <property type="project" value="TreeGrafter"/>
</dbReference>
<sequence length="207" mass="23445">MNPKQRTSRSPGRPKAGSDQASTQSKILMTASKLFMEHGYEPVSLQQIASQCQVTKASIYYHFSSKPELFTTAIARMMAMAMQQTARRLDEPGSLRQRLENVAEVKMEQSHIDTETMMREAETYLNEEQLTQIRAAEIQIYEVLAVHFQLEMDHGYLRPANPMLLAHAFTSLLMLANREDVRNMHASIAELAQQLVGLFLDGAVQEN</sequence>
<evidence type="ECO:0000256" key="4">
    <source>
        <dbReference type="ARBA" id="ARBA00023163"/>
    </source>
</evidence>
<reference evidence="8" key="1">
    <citation type="submission" date="2023-07" db="EMBL/GenBank/DDBJ databases">
        <title>Sorghum-associated microbial communities from plants grown in Nebraska, USA.</title>
        <authorList>
            <person name="Schachtman D."/>
        </authorList>
    </citation>
    <scope>NUCLEOTIDE SEQUENCE</scope>
    <source>
        <strain evidence="8">BE80</strain>
    </source>
</reference>
<accession>A0AAP5H0F6</accession>
<feature type="domain" description="HTH tetR-type" evidence="7">
    <location>
        <begin position="21"/>
        <end position="81"/>
    </location>
</feature>
<dbReference type="InterPro" id="IPR009057">
    <property type="entry name" value="Homeodomain-like_sf"/>
</dbReference>
<dbReference type="PRINTS" id="PR00455">
    <property type="entry name" value="HTHTETR"/>
</dbReference>
<comment type="caution">
    <text evidence="8">The sequence shown here is derived from an EMBL/GenBank/DDBJ whole genome shotgun (WGS) entry which is preliminary data.</text>
</comment>